<protein>
    <submittedName>
        <fullName evidence="1">Uncharacterized protein</fullName>
    </submittedName>
</protein>
<dbReference type="OrthoDB" id="5220752at2759"/>
<sequence>MGNKHSIHIANATSEDIYVLAYLSPDWAIVDAITNITVIAAALQQFKTCTALGELPAKITSIRDIFQTLLAVRKVIVSGAQGVKAAMAVTEAFKKTAVKIPAGTFKNVKSEDFLSIYLKAHGIAGLIGAKTVTLMVMAGEGKDLRAAMWNSGSDHSWIATKRGVIVRSRYGTLWQENPRAGTIAWGK</sequence>
<reference evidence="1 2" key="1">
    <citation type="journal article" date="2011" name="Cell">
        <title>Insight into structure and assembly of the nuclear pore complex by utilizing the genome of a eukaryotic thermophile.</title>
        <authorList>
            <person name="Amlacher S."/>
            <person name="Sarges P."/>
            <person name="Flemming D."/>
            <person name="van Noort V."/>
            <person name="Kunze R."/>
            <person name="Devos D.P."/>
            <person name="Arumugam M."/>
            <person name="Bork P."/>
            <person name="Hurt E."/>
        </authorList>
    </citation>
    <scope>NUCLEOTIDE SEQUENCE [LARGE SCALE GENOMIC DNA]</scope>
    <source>
        <strain evidence="2">DSM 1495 / CBS 144.50 / IMI 039719</strain>
    </source>
</reference>
<name>G0SEN7_CHATD</name>
<proteinExistence type="predicted"/>
<evidence type="ECO:0000313" key="1">
    <source>
        <dbReference type="EMBL" id="EGS18414.1"/>
    </source>
</evidence>
<dbReference type="Proteomes" id="UP000008066">
    <property type="component" value="Unassembled WGS sequence"/>
</dbReference>
<accession>G0SEN7</accession>
<organism evidence="2">
    <name type="scientific">Chaetomium thermophilum (strain DSM 1495 / CBS 144.50 / IMI 039719)</name>
    <name type="common">Thermochaetoides thermophila</name>
    <dbReference type="NCBI Taxonomy" id="759272"/>
    <lineage>
        <taxon>Eukaryota</taxon>
        <taxon>Fungi</taxon>
        <taxon>Dikarya</taxon>
        <taxon>Ascomycota</taxon>
        <taxon>Pezizomycotina</taxon>
        <taxon>Sordariomycetes</taxon>
        <taxon>Sordariomycetidae</taxon>
        <taxon>Sordariales</taxon>
        <taxon>Chaetomiaceae</taxon>
        <taxon>Thermochaetoides</taxon>
    </lineage>
</organism>
<dbReference type="OMA" id="SWIATRE"/>
<dbReference type="RefSeq" id="XP_006696745.1">
    <property type="nucleotide sequence ID" value="XM_006696682.1"/>
</dbReference>
<dbReference type="KEGG" id="cthr:CTHT_0064400"/>
<dbReference type="AlphaFoldDB" id="G0SEN7"/>
<dbReference type="EMBL" id="GL988046">
    <property type="protein sequence ID" value="EGS18414.1"/>
    <property type="molecule type" value="Genomic_DNA"/>
</dbReference>
<dbReference type="HOGENOM" id="CLU_1220222_0_0_1"/>
<keyword evidence="2" id="KW-1185">Reference proteome</keyword>
<evidence type="ECO:0000313" key="2">
    <source>
        <dbReference type="Proteomes" id="UP000008066"/>
    </source>
</evidence>
<gene>
    <name evidence="1" type="ORF">CTHT_0064400</name>
</gene>
<dbReference type="eggNOG" id="ENOG502SII0">
    <property type="taxonomic scope" value="Eukaryota"/>
</dbReference>
<dbReference type="GeneID" id="18260478"/>